<dbReference type="EMBL" id="VXIS01000023">
    <property type="protein sequence ID" value="KAA8912525.1"/>
    <property type="molecule type" value="Genomic_DNA"/>
</dbReference>
<organism evidence="1 2">
    <name type="scientific">Sphaerosporella brunnea</name>
    <dbReference type="NCBI Taxonomy" id="1250544"/>
    <lineage>
        <taxon>Eukaryota</taxon>
        <taxon>Fungi</taxon>
        <taxon>Dikarya</taxon>
        <taxon>Ascomycota</taxon>
        <taxon>Pezizomycotina</taxon>
        <taxon>Pezizomycetes</taxon>
        <taxon>Pezizales</taxon>
        <taxon>Pyronemataceae</taxon>
        <taxon>Sphaerosporella</taxon>
    </lineage>
</organism>
<accession>A0A5J5F721</accession>
<comment type="caution">
    <text evidence="1">The sequence shown here is derived from an EMBL/GenBank/DDBJ whole genome shotgun (WGS) entry which is preliminary data.</text>
</comment>
<sequence length="173" mass="19738">MSPPDTRWGMILSSFTYCKEPHECAVGHANTRHNLTFSGTDKLWFQRALALTYDQLSVINTLLARLARSEYHFQGGKVQQPNIMSLDNEVLVSVRFDLTIVKLHTNSGCSVPCHSTATRYPRSTPETVARCQRLLRDAGSYSLNWNYNKCIYAHGGSNWFFMKCSKYIEKFSS</sequence>
<proteinExistence type="predicted"/>
<dbReference type="AlphaFoldDB" id="A0A5J5F721"/>
<gene>
    <name evidence="1" type="ORF">FN846DRAFT_903491</name>
</gene>
<dbReference type="Proteomes" id="UP000326924">
    <property type="component" value="Unassembled WGS sequence"/>
</dbReference>
<keyword evidence="2" id="KW-1185">Reference proteome</keyword>
<reference evidence="1 2" key="1">
    <citation type="submission" date="2019-09" db="EMBL/GenBank/DDBJ databases">
        <title>Draft genome of the ectomycorrhizal ascomycete Sphaerosporella brunnea.</title>
        <authorList>
            <consortium name="DOE Joint Genome Institute"/>
            <person name="Benucci G.M."/>
            <person name="Marozzi G."/>
            <person name="Antonielli L."/>
            <person name="Sanchez S."/>
            <person name="Marco P."/>
            <person name="Wang X."/>
            <person name="Falini L.B."/>
            <person name="Barry K."/>
            <person name="Haridas S."/>
            <person name="Lipzen A."/>
            <person name="Labutti K."/>
            <person name="Grigoriev I.V."/>
            <person name="Murat C."/>
            <person name="Martin F."/>
            <person name="Albertini E."/>
            <person name="Donnini D."/>
            <person name="Bonito G."/>
        </authorList>
    </citation>
    <scope>NUCLEOTIDE SEQUENCE [LARGE SCALE GENOMIC DNA]</scope>
    <source>
        <strain evidence="1 2">Sb_GMNB300</strain>
    </source>
</reference>
<protein>
    <submittedName>
        <fullName evidence="1">Uncharacterized protein</fullName>
    </submittedName>
</protein>
<evidence type="ECO:0000313" key="1">
    <source>
        <dbReference type="EMBL" id="KAA8912525.1"/>
    </source>
</evidence>
<evidence type="ECO:0000313" key="2">
    <source>
        <dbReference type="Proteomes" id="UP000326924"/>
    </source>
</evidence>
<dbReference type="InParanoid" id="A0A5J5F721"/>
<name>A0A5J5F721_9PEZI</name>